<accession>A0A4Y2HTD3</accession>
<proteinExistence type="predicted"/>
<sequence>MTALQHICDGIEKFFGVDLTSSAQHLGVGEARFQRDNDDCRKIVEWFKHYNPFPENFNLISLSNGFVGDSRINCHMTKEKGILGIKRIKGSNCQTVKFKRKTD</sequence>
<gene>
    <name evidence="1" type="ORF">AVEN_255393_1</name>
</gene>
<dbReference type="OrthoDB" id="6753017at2759"/>
<keyword evidence="2" id="KW-1185">Reference proteome</keyword>
<dbReference type="Proteomes" id="UP000499080">
    <property type="component" value="Unassembled WGS sequence"/>
</dbReference>
<dbReference type="EMBL" id="BGPR01002156">
    <property type="protein sequence ID" value="GBM68666.1"/>
    <property type="molecule type" value="Genomic_DNA"/>
</dbReference>
<organism evidence="1 2">
    <name type="scientific">Araneus ventricosus</name>
    <name type="common">Orbweaver spider</name>
    <name type="synonym">Epeira ventricosa</name>
    <dbReference type="NCBI Taxonomy" id="182803"/>
    <lineage>
        <taxon>Eukaryota</taxon>
        <taxon>Metazoa</taxon>
        <taxon>Ecdysozoa</taxon>
        <taxon>Arthropoda</taxon>
        <taxon>Chelicerata</taxon>
        <taxon>Arachnida</taxon>
        <taxon>Araneae</taxon>
        <taxon>Araneomorphae</taxon>
        <taxon>Entelegynae</taxon>
        <taxon>Araneoidea</taxon>
        <taxon>Araneidae</taxon>
        <taxon>Araneus</taxon>
    </lineage>
</organism>
<evidence type="ECO:0000313" key="1">
    <source>
        <dbReference type="EMBL" id="GBM68666.1"/>
    </source>
</evidence>
<protein>
    <submittedName>
        <fullName evidence="1">Uncharacterized protein</fullName>
    </submittedName>
</protein>
<evidence type="ECO:0000313" key="2">
    <source>
        <dbReference type="Proteomes" id="UP000499080"/>
    </source>
</evidence>
<reference evidence="1 2" key="1">
    <citation type="journal article" date="2019" name="Sci. Rep.">
        <title>Orb-weaving spider Araneus ventricosus genome elucidates the spidroin gene catalogue.</title>
        <authorList>
            <person name="Kono N."/>
            <person name="Nakamura H."/>
            <person name="Ohtoshi R."/>
            <person name="Moran D.A.P."/>
            <person name="Shinohara A."/>
            <person name="Yoshida Y."/>
            <person name="Fujiwara M."/>
            <person name="Mori M."/>
            <person name="Tomita M."/>
            <person name="Arakawa K."/>
        </authorList>
    </citation>
    <scope>NUCLEOTIDE SEQUENCE [LARGE SCALE GENOMIC DNA]</scope>
</reference>
<dbReference type="AlphaFoldDB" id="A0A4Y2HTD3"/>
<comment type="caution">
    <text evidence="1">The sequence shown here is derived from an EMBL/GenBank/DDBJ whole genome shotgun (WGS) entry which is preliminary data.</text>
</comment>
<name>A0A4Y2HTD3_ARAVE</name>